<name>A0A7R9DF89_TIMCR</name>
<feature type="region of interest" description="Disordered" evidence="1">
    <location>
        <begin position="1"/>
        <end position="44"/>
    </location>
</feature>
<dbReference type="InterPro" id="IPR028082">
    <property type="entry name" value="Peripla_BP_I"/>
</dbReference>
<feature type="compositionally biased region" description="Basic and acidic residues" evidence="1">
    <location>
        <begin position="1"/>
        <end position="12"/>
    </location>
</feature>
<evidence type="ECO:0000256" key="1">
    <source>
        <dbReference type="SAM" id="MobiDB-lite"/>
    </source>
</evidence>
<feature type="compositionally biased region" description="Basic and acidic residues" evidence="1">
    <location>
        <begin position="21"/>
        <end position="34"/>
    </location>
</feature>
<sequence length="130" mass="15006">MRLKKCSEDEASKVPTFARTEPPDTQKCSEDEASKVPTFARTEPPDTQVTKSVISLLLNYKWHKFSIISEEVWQPVADSLRTQAIKSNMTVSHLMSVLDRHKCCEGNHRCCQNGFWYEVIKETRNRTRST</sequence>
<dbReference type="EMBL" id="OC323904">
    <property type="protein sequence ID" value="CAD7413674.1"/>
    <property type="molecule type" value="Genomic_DNA"/>
</dbReference>
<dbReference type="Gene3D" id="3.40.50.2300">
    <property type="match status" value="2"/>
</dbReference>
<evidence type="ECO:0008006" key="3">
    <source>
        <dbReference type="Google" id="ProtNLM"/>
    </source>
</evidence>
<accession>A0A7R9DF89</accession>
<dbReference type="SUPFAM" id="SSF53822">
    <property type="entry name" value="Periplasmic binding protein-like I"/>
    <property type="match status" value="1"/>
</dbReference>
<evidence type="ECO:0000313" key="2">
    <source>
        <dbReference type="EMBL" id="CAD7413674.1"/>
    </source>
</evidence>
<reference evidence="2" key="1">
    <citation type="submission" date="2020-11" db="EMBL/GenBank/DDBJ databases">
        <authorList>
            <person name="Tran Van P."/>
        </authorList>
    </citation>
    <scope>NUCLEOTIDE SEQUENCE</scope>
</reference>
<protein>
    <recommendedName>
        <fullName evidence="3">Receptor ligand binding region domain-containing protein</fullName>
    </recommendedName>
</protein>
<gene>
    <name evidence="2" type="ORF">TCEB3V08_LOCUS11842</name>
</gene>
<organism evidence="2">
    <name type="scientific">Timema cristinae</name>
    <name type="common">Walking stick</name>
    <dbReference type="NCBI Taxonomy" id="61476"/>
    <lineage>
        <taxon>Eukaryota</taxon>
        <taxon>Metazoa</taxon>
        <taxon>Ecdysozoa</taxon>
        <taxon>Arthropoda</taxon>
        <taxon>Hexapoda</taxon>
        <taxon>Insecta</taxon>
        <taxon>Pterygota</taxon>
        <taxon>Neoptera</taxon>
        <taxon>Polyneoptera</taxon>
        <taxon>Phasmatodea</taxon>
        <taxon>Timematodea</taxon>
        <taxon>Timematoidea</taxon>
        <taxon>Timematidae</taxon>
        <taxon>Timema</taxon>
    </lineage>
</organism>
<proteinExistence type="predicted"/>
<dbReference type="AlphaFoldDB" id="A0A7R9DF89"/>